<dbReference type="InterPro" id="IPR004089">
    <property type="entry name" value="MCPsignal_dom"/>
</dbReference>
<dbReference type="SMART" id="SM00283">
    <property type="entry name" value="MA"/>
    <property type="match status" value="1"/>
</dbReference>
<comment type="caution">
    <text evidence="8">The sequence shown here is derived from an EMBL/GenBank/DDBJ whole genome shotgun (WGS) entry which is preliminary data.</text>
</comment>
<name>A0A9W6C2P1_9CHLO</name>
<dbReference type="GO" id="GO:0005886">
    <property type="term" value="C:plasma membrane"/>
    <property type="evidence" value="ECO:0007669"/>
    <property type="project" value="TreeGrafter"/>
</dbReference>
<dbReference type="SMART" id="SM00304">
    <property type="entry name" value="HAMP"/>
    <property type="match status" value="2"/>
</dbReference>
<keyword evidence="1" id="KW-0145">Chemotaxis</keyword>
<dbReference type="EMBL" id="BRXU01000065">
    <property type="protein sequence ID" value="GLC62437.1"/>
    <property type="molecule type" value="Genomic_DNA"/>
</dbReference>
<dbReference type="PANTHER" id="PTHR43531">
    <property type="entry name" value="PROTEIN ICFG"/>
    <property type="match status" value="1"/>
</dbReference>
<evidence type="ECO:0000259" key="7">
    <source>
        <dbReference type="PROSITE" id="PS50885"/>
    </source>
</evidence>
<dbReference type="AlphaFoldDB" id="A0A9W6C2P1"/>
<evidence type="ECO:0008006" key="10">
    <source>
        <dbReference type="Google" id="ProtNLM"/>
    </source>
</evidence>
<dbReference type="Gene3D" id="6.10.340.10">
    <property type="match status" value="1"/>
</dbReference>
<dbReference type="PANTHER" id="PTHR43531:SF11">
    <property type="entry name" value="METHYL-ACCEPTING CHEMOTAXIS PROTEIN 3"/>
    <property type="match status" value="1"/>
</dbReference>
<feature type="domain" description="HAMP" evidence="7">
    <location>
        <begin position="393"/>
        <end position="449"/>
    </location>
</feature>
<evidence type="ECO:0000313" key="9">
    <source>
        <dbReference type="Proteomes" id="UP001165080"/>
    </source>
</evidence>
<evidence type="ECO:0000256" key="4">
    <source>
        <dbReference type="SAM" id="MobiDB-lite"/>
    </source>
</evidence>
<comment type="similarity">
    <text evidence="2">Belongs to the methyl-accepting chemotaxis (MCP) protein family.</text>
</comment>
<feature type="transmembrane region" description="Helical" evidence="5">
    <location>
        <begin position="296"/>
        <end position="317"/>
    </location>
</feature>
<organism evidence="8 9">
    <name type="scientific">Pleodorina starrii</name>
    <dbReference type="NCBI Taxonomy" id="330485"/>
    <lineage>
        <taxon>Eukaryota</taxon>
        <taxon>Viridiplantae</taxon>
        <taxon>Chlorophyta</taxon>
        <taxon>core chlorophytes</taxon>
        <taxon>Chlorophyceae</taxon>
        <taxon>CS clade</taxon>
        <taxon>Chlamydomonadales</taxon>
        <taxon>Volvocaceae</taxon>
        <taxon>Pleodorina</taxon>
    </lineage>
</organism>
<dbReference type="Gene3D" id="1.10.287.950">
    <property type="entry name" value="Methyl-accepting chemotaxis protein"/>
    <property type="match status" value="1"/>
</dbReference>
<dbReference type="Pfam" id="PF00015">
    <property type="entry name" value="MCPsignal"/>
    <property type="match status" value="1"/>
</dbReference>
<evidence type="ECO:0000259" key="6">
    <source>
        <dbReference type="PROSITE" id="PS50111"/>
    </source>
</evidence>
<evidence type="ECO:0000256" key="1">
    <source>
        <dbReference type="ARBA" id="ARBA00022500"/>
    </source>
</evidence>
<dbReference type="SUPFAM" id="SSF58104">
    <property type="entry name" value="Methyl-accepting chemotaxis protein (MCP) signaling domain"/>
    <property type="match status" value="1"/>
</dbReference>
<dbReference type="PROSITE" id="PS50111">
    <property type="entry name" value="CHEMOTAXIS_TRANSDUC_2"/>
    <property type="match status" value="1"/>
</dbReference>
<keyword evidence="9" id="KW-1185">Reference proteome</keyword>
<sequence length="734" mass="77692">MSVISTIMLKNIKISRQIAAGFALILILLVLFAGFTQHQITRANAAHGQTAAAEREAQLAVEIAKGVSDADRTILRFLAAPDDAKAAAIVTAMNHVRGLAGRAQSEGIAQGQALVALKERHIEEAQAFSKAYLARDVQMRRIVELSTLGREGMDNLQAELQAAGDVQRALLVADANKTLLQMRLRLVAALPSAGSDAFAEASDMYSSLQDQLSRAGLALADPRIRAGLNDVNAITQDLWSEAVAADRGMGDLQDGLLTVRATADEVLAVTSEIQDAAETMAASSAQDAEGISSMTVLSVFVGVGLTVLMGGAIAIVLSRSLSRGLTRTLDQTNRLADGDLSFNITGDEGRNELAALARSLKVFRRNAIERRDLEAETRRLEAEEMARREVHARQQARVVDDIGAGLSRLATGDLTQEIASPAHDPFPADYEALRKAYNEVVSGLSQTVVSISQVADQVRSGADEITSAAQDLASRAETQAAALEQSAAALTEMNASVRSTAERAGHAETSGRQNREITEASSIVVRDAVEAMGGIKQYSDQITRIIDMIEDIGFQTNLLALNAGVEAARAGEAGRGFAVVASEVRSLAQRASESARDIKTLISESAAQVQLGSDLVGRMGKSLDTIQRQAQDVSKQISGIAAAASDQAVGLAEINSGINQLDTVTQQNAAVAEESNAAAISLQQRADEMTREISRFRVNAVSAPTSARPSSRPASPARSNLRLLGGRSGDIIEF</sequence>
<dbReference type="Proteomes" id="UP001165080">
    <property type="component" value="Unassembled WGS sequence"/>
</dbReference>
<reference evidence="8 9" key="1">
    <citation type="journal article" date="2023" name="Commun. Biol.">
        <title>Reorganization of the ancestral sex-determining regions during the evolution of trioecy in Pleodorina starrii.</title>
        <authorList>
            <person name="Takahashi K."/>
            <person name="Suzuki S."/>
            <person name="Kawai-Toyooka H."/>
            <person name="Yamamoto K."/>
            <person name="Hamaji T."/>
            <person name="Ootsuki R."/>
            <person name="Yamaguchi H."/>
            <person name="Kawachi M."/>
            <person name="Higashiyama T."/>
            <person name="Nozaki H."/>
        </authorList>
    </citation>
    <scope>NUCLEOTIDE SEQUENCE [LARGE SCALE GENOMIC DNA]</scope>
    <source>
        <strain evidence="8 9">NIES-4479</strain>
    </source>
</reference>
<dbReference type="PROSITE" id="PS50885">
    <property type="entry name" value="HAMP"/>
    <property type="match status" value="2"/>
</dbReference>
<keyword evidence="3" id="KW-0807">Transducer</keyword>
<evidence type="ECO:0000256" key="3">
    <source>
        <dbReference type="PROSITE-ProRule" id="PRU00284"/>
    </source>
</evidence>
<feature type="domain" description="HAMP" evidence="7">
    <location>
        <begin position="319"/>
        <end position="372"/>
    </location>
</feature>
<evidence type="ECO:0000313" key="8">
    <source>
        <dbReference type="EMBL" id="GLC62437.1"/>
    </source>
</evidence>
<proteinExistence type="inferred from homology"/>
<dbReference type="GO" id="GO:0007165">
    <property type="term" value="P:signal transduction"/>
    <property type="evidence" value="ECO:0007669"/>
    <property type="project" value="UniProtKB-KW"/>
</dbReference>
<dbReference type="InterPro" id="IPR051310">
    <property type="entry name" value="MCP_chemotaxis"/>
</dbReference>
<dbReference type="SUPFAM" id="SSF158472">
    <property type="entry name" value="HAMP domain-like"/>
    <property type="match status" value="1"/>
</dbReference>
<gene>
    <name evidence="8" type="primary">PLESTB003558</name>
    <name evidence="8" type="ORF">PLESTB_001899500</name>
</gene>
<feature type="domain" description="Methyl-accepting transducer" evidence="6">
    <location>
        <begin position="454"/>
        <end position="683"/>
    </location>
</feature>
<dbReference type="GO" id="GO:0006935">
    <property type="term" value="P:chemotaxis"/>
    <property type="evidence" value="ECO:0007669"/>
    <property type="project" value="UniProtKB-KW"/>
</dbReference>
<dbReference type="GO" id="GO:0004888">
    <property type="term" value="F:transmembrane signaling receptor activity"/>
    <property type="evidence" value="ECO:0007669"/>
    <property type="project" value="TreeGrafter"/>
</dbReference>
<dbReference type="InterPro" id="IPR003660">
    <property type="entry name" value="HAMP_dom"/>
</dbReference>
<dbReference type="Pfam" id="PF00672">
    <property type="entry name" value="HAMP"/>
    <property type="match status" value="1"/>
</dbReference>
<keyword evidence="5" id="KW-0812">Transmembrane</keyword>
<dbReference type="FunFam" id="1.10.287.950:FF:000001">
    <property type="entry name" value="Methyl-accepting chemotaxis sensory transducer"/>
    <property type="match status" value="1"/>
</dbReference>
<evidence type="ECO:0000256" key="2">
    <source>
        <dbReference type="ARBA" id="ARBA00029447"/>
    </source>
</evidence>
<keyword evidence="5" id="KW-0472">Membrane</keyword>
<feature type="region of interest" description="Disordered" evidence="4">
    <location>
        <begin position="701"/>
        <end position="722"/>
    </location>
</feature>
<evidence type="ECO:0000256" key="5">
    <source>
        <dbReference type="SAM" id="Phobius"/>
    </source>
</evidence>
<accession>A0A9W6C2P1</accession>
<keyword evidence="5" id="KW-1133">Transmembrane helix</keyword>
<protein>
    <recommendedName>
        <fullName evidence="10">Methyl-accepting chemotaxis protein</fullName>
    </recommendedName>
</protein>
<feature type="compositionally biased region" description="Low complexity" evidence="4">
    <location>
        <begin position="702"/>
        <end position="719"/>
    </location>
</feature>